<dbReference type="Pfam" id="PF00375">
    <property type="entry name" value="SDF"/>
    <property type="match status" value="1"/>
</dbReference>
<keyword evidence="3" id="KW-0812">Transmembrane</keyword>
<name>A0A2X2CAZ5_PROMI</name>
<dbReference type="InterPro" id="IPR001991">
    <property type="entry name" value="Na-dicarboxylate_symporter"/>
</dbReference>
<dbReference type="AlphaFoldDB" id="A0A2X2CAZ5"/>
<sequence>MGLPVTLVALLISVEPLIDMGRTALNVSGSMTAGTITSQMMRQTDKEIFNQEEEAELNVK</sequence>
<evidence type="ECO:0000256" key="1">
    <source>
        <dbReference type="ARBA" id="ARBA00004141"/>
    </source>
</evidence>
<dbReference type="Proteomes" id="UP000251485">
    <property type="component" value="Unassembled WGS sequence"/>
</dbReference>
<dbReference type="Gene3D" id="1.10.3860.10">
    <property type="entry name" value="Sodium:dicarboxylate symporter"/>
    <property type="match status" value="1"/>
</dbReference>
<organism evidence="6 7">
    <name type="scientific">Proteus mirabilis</name>
    <dbReference type="NCBI Taxonomy" id="584"/>
    <lineage>
        <taxon>Bacteria</taxon>
        <taxon>Pseudomonadati</taxon>
        <taxon>Pseudomonadota</taxon>
        <taxon>Gammaproteobacteria</taxon>
        <taxon>Enterobacterales</taxon>
        <taxon>Morganellaceae</taxon>
        <taxon>Proteus</taxon>
    </lineage>
</organism>
<dbReference type="SUPFAM" id="SSF118215">
    <property type="entry name" value="Proton glutamate symport protein"/>
    <property type="match status" value="1"/>
</dbReference>
<evidence type="ECO:0000256" key="3">
    <source>
        <dbReference type="ARBA" id="ARBA00022692"/>
    </source>
</evidence>
<keyword evidence="2" id="KW-0813">Transport</keyword>
<evidence type="ECO:0000256" key="5">
    <source>
        <dbReference type="ARBA" id="ARBA00023136"/>
    </source>
</evidence>
<dbReference type="EMBL" id="UAUE01000046">
    <property type="protein sequence ID" value="SPZ04504.1"/>
    <property type="molecule type" value="Genomic_DNA"/>
</dbReference>
<protein>
    <submittedName>
        <fullName evidence="6">Sodium:dicarboxylate symporter</fullName>
    </submittedName>
</protein>
<evidence type="ECO:0000313" key="6">
    <source>
        <dbReference type="EMBL" id="SPZ04504.1"/>
    </source>
</evidence>
<evidence type="ECO:0000313" key="7">
    <source>
        <dbReference type="Proteomes" id="UP000251485"/>
    </source>
</evidence>
<gene>
    <name evidence="6" type="primary">tcyP_1</name>
    <name evidence="6" type="ORF">NCTC10975_05369</name>
</gene>
<dbReference type="GO" id="GO:0016020">
    <property type="term" value="C:membrane"/>
    <property type="evidence" value="ECO:0007669"/>
    <property type="project" value="UniProtKB-SubCell"/>
</dbReference>
<proteinExistence type="predicted"/>
<keyword evidence="5" id="KW-0472">Membrane</keyword>
<comment type="subcellular location">
    <subcellularLocation>
        <location evidence="1">Membrane</location>
        <topology evidence="1">Multi-pass membrane protein</topology>
    </subcellularLocation>
</comment>
<dbReference type="GO" id="GO:0015293">
    <property type="term" value="F:symporter activity"/>
    <property type="evidence" value="ECO:0007669"/>
    <property type="project" value="InterPro"/>
</dbReference>
<reference evidence="6 7" key="1">
    <citation type="submission" date="2018-06" db="EMBL/GenBank/DDBJ databases">
        <authorList>
            <consortium name="Pathogen Informatics"/>
            <person name="Doyle S."/>
        </authorList>
    </citation>
    <scope>NUCLEOTIDE SEQUENCE [LARGE SCALE GENOMIC DNA]</scope>
    <source>
        <strain evidence="6 7">NCTC10975</strain>
    </source>
</reference>
<keyword evidence="4" id="KW-1133">Transmembrane helix</keyword>
<evidence type="ECO:0000256" key="4">
    <source>
        <dbReference type="ARBA" id="ARBA00022989"/>
    </source>
</evidence>
<accession>A0A2X2CAZ5</accession>
<dbReference type="InterPro" id="IPR036458">
    <property type="entry name" value="Na:dicarbo_symporter_sf"/>
</dbReference>
<evidence type="ECO:0000256" key="2">
    <source>
        <dbReference type="ARBA" id="ARBA00022448"/>
    </source>
</evidence>